<dbReference type="AlphaFoldDB" id="A0AAV5J4P2"/>
<reference evidence="1 2" key="1">
    <citation type="journal article" date="2021" name="Commun. Biol.">
        <title>The genome of Shorea leprosula (Dipterocarpaceae) highlights the ecological relevance of drought in aseasonal tropical rainforests.</title>
        <authorList>
            <person name="Ng K.K.S."/>
            <person name="Kobayashi M.J."/>
            <person name="Fawcett J.A."/>
            <person name="Hatakeyama M."/>
            <person name="Paape T."/>
            <person name="Ng C.H."/>
            <person name="Ang C.C."/>
            <person name="Tnah L.H."/>
            <person name="Lee C.T."/>
            <person name="Nishiyama T."/>
            <person name="Sese J."/>
            <person name="O'Brien M.J."/>
            <person name="Copetti D."/>
            <person name="Mohd Noor M.I."/>
            <person name="Ong R.C."/>
            <person name="Putra M."/>
            <person name="Sireger I.Z."/>
            <person name="Indrioko S."/>
            <person name="Kosugi Y."/>
            <person name="Izuno A."/>
            <person name="Isagi Y."/>
            <person name="Lee S.L."/>
            <person name="Shimizu K.K."/>
        </authorList>
    </citation>
    <scope>NUCLEOTIDE SEQUENCE [LARGE SCALE GENOMIC DNA]</scope>
    <source>
        <strain evidence="1">214</strain>
    </source>
</reference>
<comment type="caution">
    <text evidence="1">The sequence shown here is derived from an EMBL/GenBank/DDBJ whole genome shotgun (WGS) entry which is preliminary data.</text>
</comment>
<proteinExistence type="predicted"/>
<dbReference type="Proteomes" id="UP001054252">
    <property type="component" value="Unassembled WGS sequence"/>
</dbReference>
<organism evidence="1 2">
    <name type="scientific">Rubroshorea leprosula</name>
    <dbReference type="NCBI Taxonomy" id="152421"/>
    <lineage>
        <taxon>Eukaryota</taxon>
        <taxon>Viridiplantae</taxon>
        <taxon>Streptophyta</taxon>
        <taxon>Embryophyta</taxon>
        <taxon>Tracheophyta</taxon>
        <taxon>Spermatophyta</taxon>
        <taxon>Magnoliopsida</taxon>
        <taxon>eudicotyledons</taxon>
        <taxon>Gunneridae</taxon>
        <taxon>Pentapetalae</taxon>
        <taxon>rosids</taxon>
        <taxon>malvids</taxon>
        <taxon>Malvales</taxon>
        <taxon>Dipterocarpaceae</taxon>
        <taxon>Rubroshorea</taxon>
    </lineage>
</organism>
<accession>A0AAV5J4P2</accession>
<name>A0AAV5J4P2_9ROSI</name>
<gene>
    <name evidence="1" type="ORF">SLEP1_g21047</name>
</gene>
<sequence>MSLSKLTTDCIVGLFASDFVVHKHLTWKLSTISFIESSPSLSLKSNTSIPTPSFTNFLALHTLLRTLRSRQ</sequence>
<protein>
    <submittedName>
        <fullName evidence="1">Uncharacterized protein</fullName>
    </submittedName>
</protein>
<keyword evidence="2" id="KW-1185">Reference proteome</keyword>
<evidence type="ECO:0000313" key="2">
    <source>
        <dbReference type="Proteomes" id="UP001054252"/>
    </source>
</evidence>
<evidence type="ECO:0000313" key="1">
    <source>
        <dbReference type="EMBL" id="GKV09564.1"/>
    </source>
</evidence>
<dbReference type="EMBL" id="BPVZ01000030">
    <property type="protein sequence ID" value="GKV09564.1"/>
    <property type="molecule type" value="Genomic_DNA"/>
</dbReference>